<evidence type="ECO:0000313" key="1">
    <source>
        <dbReference type="EMBL" id="EIM73679.1"/>
    </source>
</evidence>
<dbReference type="AlphaFoldDB" id="I5BVS7"/>
<evidence type="ECO:0008006" key="3">
    <source>
        <dbReference type="Google" id="ProtNLM"/>
    </source>
</evidence>
<name>I5BVS7_9BACT</name>
<dbReference type="InterPro" id="IPR010438">
    <property type="entry name" value="Lambda_Bor"/>
</dbReference>
<organism evidence="1 2">
    <name type="scientific">Nitritalea halalkaliphila LW7</name>
    <dbReference type="NCBI Taxonomy" id="1189621"/>
    <lineage>
        <taxon>Bacteria</taxon>
        <taxon>Pseudomonadati</taxon>
        <taxon>Bacteroidota</taxon>
        <taxon>Cytophagia</taxon>
        <taxon>Cytophagales</taxon>
        <taxon>Cyclobacteriaceae</taxon>
        <taxon>Nitritalea</taxon>
    </lineage>
</organism>
<dbReference type="Proteomes" id="UP000005551">
    <property type="component" value="Unassembled WGS sequence"/>
</dbReference>
<dbReference type="PATRIC" id="fig|1189621.3.peg.3593"/>
<dbReference type="EMBL" id="AJYA01000057">
    <property type="protein sequence ID" value="EIM73679.1"/>
    <property type="molecule type" value="Genomic_DNA"/>
</dbReference>
<protein>
    <recommendedName>
        <fullName evidence="3">Bor protein</fullName>
    </recommendedName>
</protein>
<sequence length="110" mass="12102">MTNLIVSSFIFYLMKKLILNFSVVLLLLVSMSSCYTYTVTVGNGAQTGMTERKMNHYLIAGLAPVSVSDPKDLAKGAEDYDVTIQHTFIDGLIAAITFGIYTPTTTIVRR</sequence>
<evidence type="ECO:0000313" key="2">
    <source>
        <dbReference type="Proteomes" id="UP000005551"/>
    </source>
</evidence>
<comment type="caution">
    <text evidence="1">The sequence shown here is derived from an EMBL/GenBank/DDBJ whole genome shotgun (WGS) entry which is preliminary data.</text>
</comment>
<dbReference type="Pfam" id="PF06291">
    <property type="entry name" value="Lambda_Bor"/>
    <property type="match status" value="1"/>
</dbReference>
<accession>I5BVS7</accession>
<keyword evidence="2" id="KW-1185">Reference proteome</keyword>
<reference evidence="1 2" key="1">
    <citation type="submission" date="2012-05" db="EMBL/GenBank/DDBJ databases">
        <title>Genome sequence of Nitritalea halalkaliphila LW7.</title>
        <authorList>
            <person name="Jangir P.K."/>
            <person name="Singh A."/>
            <person name="Shivaji S."/>
            <person name="Sharma R."/>
        </authorList>
    </citation>
    <scope>NUCLEOTIDE SEQUENCE [LARGE SCALE GENOMIC DNA]</scope>
    <source>
        <strain evidence="1 2">LW7</strain>
    </source>
</reference>
<gene>
    <name evidence="1" type="ORF">A3SI_17309</name>
</gene>
<proteinExistence type="predicted"/>